<dbReference type="Pfam" id="PF00480">
    <property type="entry name" value="ROK"/>
    <property type="match status" value="1"/>
</dbReference>
<organism evidence="2 3">
    <name type="scientific">Chitinophaga rupis</name>
    <dbReference type="NCBI Taxonomy" id="573321"/>
    <lineage>
        <taxon>Bacteria</taxon>
        <taxon>Pseudomonadati</taxon>
        <taxon>Bacteroidota</taxon>
        <taxon>Chitinophagia</taxon>
        <taxon>Chitinophagales</taxon>
        <taxon>Chitinophagaceae</taxon>
        <taxon>Chitinophaga</taxon>
    </lineage>
</organism>
<dbReference type="RefSeq" id="WP_089916244.1">
    <property type="nucleotide sequence ID" value="NZ_FOBB01000005.1"/>
</dbReference>
<dbReference type="STRING" id="573321.SAMN04488505_105137"/>
<evidence type="ECO:0000313" key="2">
    <source>
        <dbReference type="EMBL" id="SEM59475.1"/>
    </source>
</evidence>
<dbReference type="Gene3D" id="1.10.10.10">
    <property type="entry name" value="Winged helix-like DNA-binding domain superfamily/Winged helix DNA-binding domain"/>
    <property type="match status" value="1"/>
</dbReference>
<dbReference type="GO" id="GO:0016301">
    <property type="term" value="F:kinase activity"/>
    <property type="evidence" value="ECO:0007669"/>
    <property type="project" value="UniProtKB-KW"/>
</dbReference>
<dbReference type="PANTHER" id="PTHR18964:SF149">
    <property type="entry name" value="BIFUNCTIONAL UDP-N-ACETYLGLUCOSAMINE 2-EPIMERASE_N-ACETYLMANNOSAMINE KINASE"/>
    <property type="match status" value="1"/>
</dbReference>
<keyword evidence="3" id="KW-1185">Reference proteome</keyword>
<sequence length="415" mass="45010">MVKRDYYKTLALREFYFSGKLSSTDLSERIGKSIPHVMKVIDELVAGGFILESGYAPSSGGRRPVTYAMKPDAIYILSVAMDQMVTRIALMDLQNNTVTPVKKFELPLTDNPAAIIQLKEKMSEVISASGIDKKKIIGAGIGMPGFVDAKKGINYSFLNTENKTIREYLAQELGFPVYIDNDSSLIALAEFRFGVARQKKHALVVNIGWGIGLGMILNGGLFRGHNGFAGEFSHIPIFNNNKLCSCGKSGCLETEASLQVVIEKAAQGLRSGRPSTLGSDYPSGHLEADWDAIVAAVHKGDRFVIELLSQTGYDIGKAVAILIHLMNPELVVLSGRGALAGKLWEASVQQALNEHSIPRLAANTTLAISTLGYQAELIGAVALVMESKVREYEIKSKNVNAKAFIDEQNGLVGMQ</sequence>
<keyword evidence="2" id="KW-0808">Transferase</keyword>
<keyword evidence="2" id="KW-0418">Kinase</keyword>
<name>A0A1H7ZMC3_9BACT</name>
<comment type="similarity">
    <text evidence="1">Belongs to the ROK (NagC/XylR) family.</text>
</comment>
<dbReference type="EMBL" id="FOBB01000005">
    <property type="protein sequence ID" value="SEM59475.1"/>
    <property type="molecule type" value="Genomic_DNA"/>
</dbReference>
<dbReference type="InterPro" id="IPR043129">
    <property type="entry name" value="ATPase_NBD"/>
</dbReference>
<protein>
    <submittedName>
        <fullName evidence="2">Sugar kinase of the NBD/HSP70 family, may contain an N-terminal HTH domain</fullName>
    </submittedName>
</protein>
<dbReference type="InterPro" id="IPR036388">
    <property type="entry name" value="WH-like_DNA-bd_sf"/>
</dbReference>
<evidence type="ECO:0000313" key="3">
    <source>
        <dbReference type="Proteomes" id="UP000198984"/>
    </source>
</evidence>
<gene>
    <name evidence="2" type="ORF">SAMN04488505_105137</name>
</gene>
<accession>A0A1H7ZMC3</accession>
<dbReference type="PANTHER" id="PTHR18964">
    <property type="entry name" value="ROK (REPRESSOR, ORF, KINASE) FAMILY"/>
    <property type="match status" value="1"/>
</dbReference>
<dbReference type="InterPro" id="IPR000600">
    <property type="entry name" value="ROK"/>
</dbReference>
<reference evidence="2 3" key="1">
    <citation type="submission" date="2016-10" db="EMBL/GenBank/DDBJ databases">
        <authorList>
            <person name="de Groot N.N."/>
        </authorList>
    </citation>
    <scope>NUCLEOTIDE SEQUENCE [LARGE SCALE GENOMIC DNA]</scope>
    <source>
        <strain evidence="2 3">DSM 21039</strain>
    </source>
</reference>
<dbReference type="Gene3D" id="3.30.420.40">
    <property type="match status" value="2"/>
</dbReference>
<dbReference type="SUPFAM" id="SSF46785">
    <property type="entry name" value="Winged helix' DNA-binding domain"/>
    <property type="match status" value="1"/>
</dbReference>
<dbReference type="AlphaFoldDB" id="A0A1H7ZMC3"/>
<evidence type="ECO:0000256" key="1">
    <source>
        <dbReference type="ARBA" id="ARBA00006479"/>
    </source>
</evidence>
<dbReference type="SUPFAM" id="SSF53067">
    <property type="entry name" value="Actin-like ATPase domain"/>
    <property type="match status" value="1"/>
</dbReference>
<proteinExistence type="inferred from homology"/>
<dbReference type="OrthoDB" id="9810372at2"/>
<dbReference type="InterPro" id="IPR036390">
    <property type="entry name" value="WH_DNA-bd_sf"/>
</dbReference>
<dbReference type="Proteomes" id="UP000198984">
    <property type="component" value="Unassembled WGS sequence"/>
</dbReference>